<dbReference type="GO" id="GO:0046872">
    <property type="term" value="F:metal ion binding"/>
    <property type="evidence" value="ECO:0007669"/>
    <property type="project" value="UniProtKB-KW"/>
</dbReference>
<dbReference type="GO" id="GO:0003723">
    <property type="term" value="F:RNA binding"/>
    <property type="evidence" value="ECO:0007669"/>
    <property type="project" value="UniProtKB-KW"/>
</dbReference>
<dbReference type="SUPFAM" id="SSF81891">
    <property type="entry name" value="Poly A polymerase C-terminal region-like"/>
    <property type="match status" value="1"/>
</dbReference>
<keyword evidence="5" id="KW-0479">Metal-binding</keyword>
<dbReference type="GO" id="GO:0042245">
    <property type="term" value="P:RNA repair"/>
    <property type="evidence" value="ECO:0007669"/>
    <property type="project" value="UniProtKB-KW"/>
</dbReference>
<evidence type="ECO:0000256" key="10">
    <source>
        <dbReference type="ARBA" id="ARBA00022884"/>
    </source>
</evidence>
<evidence type="ECO:0000256" key="9">
    <source>
        <dbReference type="ARBA" id="ARBA00022842"/>
    </source>
</evidence>
<comment type="cofactor">
    <cofactor evidence="1">
        <name>Mg(2+)</name>
        <dbReference type="ChEBI" id="CHEBI:18420"/>
    </cofactor>
</comment>
<keyword evidence="10 11" id="KW-0694">RNA-binding</keyword>
<dbReference type="EMBL" id="LO017727">
    <property type="protein sequence ID" value="CRH04925.1"/>
    <property type="molecule type" value="Genomic_DNA"/>
</dbReference>
<dbReference type="InterPro" id="IPR002646">
    <property type="entry name" value="PolA_pol_head_dom"/>
</dbReference>
<dbReference type="InterPro" id="IPR012006">
    <property type="entry name" value="CCA_bact"/>
</dbReference>
<dbReference type="PIRSF" id="PIRSF000813">
    <property type="entry name" value="CCA_bact"/>
    <property type="match status" value="1"/>
</dbReference>
<dbReference type="AlphaFoldDB" id="A0A1S7LDF8"/>
<evidence type="ECO:0000256" key="1">
    <source>
        <dbReference type="ARBA" id="ARBA00001946"/>
    </source>
</evidence>
<comment type="similarity">
    <text evidence="11">Belongs to the tRNA nucleotidyltransferase/poly(A) polymerase family.</text>
</comment>
<dbReference type="SUPFAM" id="SSF81301">
    <property type="entry name" value="Nucleotidyltransferase"/>
    <property type="match status" value="1"/>
</dbReference>
<evidence type="ECO:0000256" key="4">
    <source>
        <dbReference type="ARBA" id="ARBA00022695"/>
    </source>
</evidence>
<accession>A0A1S7LDF8</accession>
<keyword evidence="6" id="KW-0547">Nucleotide-binding</keyword>
<dbReference type="GO" id="GO:0001680">
    <property type="term" value="P:tRNA 3'-terminal CCA addition"/>
    <property type="evidence" value="ECO:0007669"/>
    <property type="project" value="InterPro"/>
</dbReference>
<dbReference type="InterPro" id="IPR043519">
    <property type="entry name" value="NT_sf"/>
</dbReference>
<protein>
    <submittedName>
        <fullName evidence="14">Putative tRNA nucleotidyl transferase</fullName>
        <ecNumber evidence="14">2.7.7.72</ecNumber>
    </submittedName>
</protein>
<name>A0A1S7LDF8_MAGMO</name>
<evidence type="ECO:0000256" key="8">
    <source>
        <dbReference type="ARBA" id="ARBA00022840"/>
    </source>
</evidence>
<evidence type="ECO:0000256" key="3">
    <source>
        <dbReference type="ARBA" id="ARBA00022694"/>
    </source>
</evidence>
<evidence type="ECO:0000256" key="5">
    <source>
        <dbReference type="ARBA" id="ARBA00022723"/>
    </source>
</evidence>
<keyword evidence="2 11" id="KW-0808">Transferase</keyword>
<keyword evidence="9" id="KW-0460">Magnesium</keyword>
<evidence type="ECO:0000256" key="6">
    <source>
        <dbReference type="ARBA" id="ARBA00022741"/>
    </source>
</evidence>
<keyword evidence="8" id="KW-0067">ATP-binding</keyword>
<sequence>MLQPWSADQHHGLECLPGVAVYLVGGALRDSLLGLKPSDRDWLVVGATAEQMSAQGFQPVGRDFPVFLHPQNHEAYALARTEQKQGHGYRGFHVQSAPHVTLEEDLARRDLSINAIAMDRTGKLIDPYGGQRDLKKGRLRHVSAAFAEDPLRVVRLARFHAHLYPLEFYIMPETEALCQQVIASGELMHLTPERVWQEVQRALAGERPDQFLLTLHRLGAYEHLFGYLPAPLPAWPQLSQAAQGQQGADIHGAVWLIEAWQGVDAEAVQQGVSQMAQSLGRSRRWQQEMLWLISQLPRLVQGAPFDQQFIVEVMETLEGEVGKQRAQRLEQLLGLYSIPDEGVNPWPGIKKAWDLWLSVKAAEVLADGYKGAEVGVELRKRRMLQLQHHWGSLWGDGIVG</sequence>
<keyword evidence="3" id="KW-0819">tRNA processing</keyword>
<evidence type="ECO:0000259" key="12">
    <source>
        <dbReference type="Pfam" id="PF01743"/>
    </source>
</evidence>
<dbReference type="InterPro" id="IPR050124">
    <property type="entry name" value="tRNA_CCA-adding_enzyme"/>
</dbReference>
<dbReference type="EC" id="2.7.7.72" evidence="14"/>
<dbReference type="InterPro" id="IPR032828">
    <property type="entry name" value="PolyA_RNA-bd"/>
</dbReference>
<organism evidence="14">
    <name type="scientific">Magnetococcus massalia (strain MO-1)</name>
    <dbReference type="NCBI Taxonomy" id="451514"/>
    <lineage>
        <taxon>Bacteria</taxon>
        <taxon>Pseudomonadati</taxon>
        <taxon>Pseudomonadota</taxon>
        <taxon>Magnetococcia</taxon>
        <taxon>Magnetococcales</taxon>
        <taxon>Magnetococcaceae</taxon>
        <taxon>Magnetococcus</taxon>
    </lineage>
</organism>
<dbReference type="Gene3D" id="3.30.460.10">
    <property type="entry name" value="Beta Polymerase, domain 2"/>
    <property type="match status" value="1"/>
</dbReference>
<feature type="domain" description="Poly A polymerase head" evidence="12">
    <location>
        <begin position="21"/>
        <end position="140"/>
    </location>
</feature>
<dbReference type="GO" id="GO:0005524">
    <property type="term" value="F:ATP binding"/>
    <property type="evidence" value="ECO:0007669"/>
    <property type="project" value="UniProtKB-KW"/>
</dbReference>
<dbReference type="PANTHER" id="PTHR47545">
    <property type="entry name" value="MULTIFUNCTIONAL CCA PROTEIN"/>
    <property type="match status" value="1"/>
</dbReference>
<evidence type="ECO:0000256" key="2">
    <source>
        <dbReference type="ARBA" id="ARBA00022679"/>
    </source>
</evidence>
<reference evidence="14" key="1">
    <citation type="submission" date="2015-04" db="EMBL/GenBank/DDBJ databases">
        <authorList>
            <person name="Syromyatnikov M.Y."/>
            <person name="Popov V.N."/>
        </authorList>
    </citation>
    <scope>NUCLEOTIDE SEQUENCE</scope>
    <source>
        <strain evidence="14">MO-1</strain>
    </source>
</reference>
<proteinExistence type="inferred from homology"/>
<evidence type="ECO:0000256" key="11">
    <source>
        <dbReference type="RuleBase" id="RU003953"/>
    </source>
</evidence>
<evidence type="ECO:0000313" key="14">
    <source>
        <dbReference type="EMBL" id="CRH04925.1"/>
    </source>
</evidence>
<dbReference type="CDD" id="cd05398">
    <property type="entry name" value="NT_ClassII-CCAase"/>
    <property type="match status" value="1"/>
</dbReference>
<dbReference type="Gene3D" id="1.10.3090.10">
    <property type="entry name" value="cca-adding enzyme, domain 2"/>
    <property type="match status" value="1"/>
</dbReference>
<gene>
    <name evidence="14" type="ORF">MAGMO_0722</name>
</gene>
<feature type="domain" description="tRNA nucleotidyltransferase/poly(A) polymerase RNA and SrmB- binding" evidence="13">
    <location>
        <begin position="168"/>
        <end position="225"/>
    </location>
</feature>
<dbReference type="Pfam" id="PF12627">
    <property type="entry name" value="PolyA_pol_RNAbd"/>
    <property type="match status" value="1"/>
</dbReference>
<keyword evidence="7" id="KW-0692">RNA repair</keyword>
<keyword evidence="4 14" id="KW-0548">Nucleotidyltransferase</keyword>
<evidence type="ECO:0000259" key="13">
    <source>
        <dbReference type="Pfam" id="PF12627"/>
    </source>
</evidence>
<dbReference type="Pfam" id="PF01743">
    <property type="entry name" value="PolyA_pol"/>
    <property type="match status" value="1"/>
</dbReference>
<dbReference type="GO" id="GO:0004810">
    <property type="term" value="F:CCA tRNA nucleotidyltransferase activity"/>
    <property type="evidence" value="ECO:0007669"/>
    <property type="project" value="UniProtKB-EC"/>
</dbReference>
<dbReference type="PANTHER" id="PTHR47545:SF1">
    <property type="entry name" value="MULTIFUNCTIONAL CCA PROTEIN"/>
    <property type="match status" value="1"/>
</dbReference>
<evidence type="ECO:0000256" key="7">
    <source>
        <dbReference type="ARBA" id="ARBA00022800"/>
    </source>
</evidence>